<dbReference type="STRING" id="13035.Dacsa_0941"/>
<evidence type="ECO:0000313" key="6">
    <source>
        <dbReference type="Proteomes" id="UP000010482"/>
    </source>
</evidence>
<dbReference type="GO" id="GO:0016020">
    <property type="term" value="C:membrane"/>
    <property type="evidence" value="ECO:0007669"/>
    <property type="project" value="InterPro"/>
</dbReference>
<dbReference type="GO" id="GO:0007165">
    <property type="term" value="P:signal transduction"/>
    <property type="evidence" value="ECO:0007669"/>
    <property type="project" value="UniProtKB-KW"/>
</dbReference>
<dbReference type="eggNOG" id="COG0840">
    <property type="taxonomic scope" value="Bacteria"/>
</dbReference>
<dbReference type="PROSITE" id="PS50111">
    <property type="entry name" value="CHEMOTAXIS_TRANSDUC_2"/>
    <property type="match status" value="1"/>
</dbReference>
<dbReference type="EMBL" id="CP003944">
    <property type="protein sequence ID" value="AFZ49670.1"/>
    <property type="molecule type" value="Genomic_DNA"/>
</dbReference>
<evidence type="ECO:0000256" key="3">
    <source>
        <dbReference type="SAM" id="MobiDB-lite"/>
    </source>
</evidence>
<dbReference type="KEGG" id="dsl:Dacsa_0941"/>
<dbReference type="AlphaFoldDB" id="K9YTJ3"/>
<dbReference type="OrthoDB" id="440591at2"/>
<dbReference type="Proteomes" id="UP000010482">
    <property type="component" value="Chromosome"/>
</dbReference>
<evidence type="ECO:0000259" key="4">
    <source>
        <dbReference type="PROSITE" id="PS50111"/>
    </source>
</evidence>
<dbReference type="RefSeq" id="WP_015228681.1">
    <property type="nucleotide sequence ID" value="NC_019780.1"/>
</dbReference>
<reference evidence="5" key="1">
    <citation type="submission" date="2012-04" db="EMBL/GenBank/DDBJ databases">
        <title>Finished genome of Dactylococcopsis salina PCC 8305.</title>
        <authorList>
            <consortium name="US DOE Joint Genome Institute"/>
            <person name="Gugger M."/>
            <person name="Coursin T."/>
            <person name="Rippka R."/>
            <person name="Tandeau De Marsac N."/>
            <person name="Huntemann M."/>
            <person name="Wei C.-L."/>
            <person name="Han J."/>
            <person name="Detter J.C."/>
            <person name="Han C."/>
            <person name="Tapia R."/>
            <person name="Daligault H."/>
            <person name="Chen A."/>
            <person name="Krypides N."/>
            <person name="Mavromatis K."/>
            <person name="Markowitz V."/>
            <person name="Szeto E."/>
            <person name="Ivanova N."/>
            <person name="Ovchinnikova G."/>
            <person name="Pagani I."/>
            <person name="Pati A."/>
            <person name="Goodwin L."/>
            <person name="Peters L."/>
            <person name="Pitluck S."/>
            <person name="Woyke T."/>
            <person name="Kerfeld C."/>
        </authorList>
    </citation>
    <scope>NUCLEOTIDE SEQUENCE [LARGE SCALE GENOMIC DNA]</scope>
    <source>
        <strain evidence="5">PCC 8305</strain>
    </source>
</reference>
<evidence type="ECO:0000256" key="2">
    <source>
        <dbReference type="SAM" id="Coils"/>
    </source>
</evidence>
<dbReference type="SUPFAM" id="SSF58104">
    <property type="entry name" value="Methyl-accepting chemotaxis protein (MCP) signaling domain"/>
    <property type="match status" value="1"/>
</dbReference>
<organism evidence="5 6">
    <name type="scientific">Dactylococcopsis salina (strain PCC 8305)</name>
    <name type="common">Myxobactron salinum</name>
    <dbReference type="NCBI Taxonomy" id="13035"/>
    <lineage>
        <taxon>Bacteria</taxon>
        <taxon>Bacillati</taxon>
        <taxon>Cyanobacteriota</taxon>
        <taxon>Cyanophyceae</taxon>
        <taxon>Nodosilineales</taxon>
        <taxon>Cymatolegaceae</taxon>
        <taxon>Dactylococcopsis</taxon>
    </lineage>
</organism>
<feature type="region of interest" description="Disordered" evidence="3">
    <location>
        <begin position="370"/>
        <end position="394"/>
    </location>
</feature>
<name>K9YTJ3_DACS8</name>
<evidence type="ECO:0000313" key="5">
    <source>
        <dbReference type="EMBL" id="AFZ49670.1"/>
    </source>
</evidence>
<keyword evidence="6" id="KW-1185">Reference proteome</keyword>
<dbReference type="InterPro" id="IPR004089">
    <property type="entry name" value="MCPsignal_dom"/>
</dbReference>
<feature type="coiled-coil region" evidence="2">
    <location>
        <begin position="262"/>
        <end position="289"/>
    </location>
</feature>
<feature type="domain" description="Methyl-accepting transducer" evidence="4">
    <location>
        <begin position="159"/>
        <end position="394"/>
    </location>
</feature>
<keyword evidence="2" id="KW-0175">Coiled coil</keyword>
<dbReference type="HOGENOM" id="CLU_058796_0_0_3"/>
<accession>K9YTJ3</accession>
<evidence type="ECO:0000256" key="1">
    <source>
        <dbReference type="PROSITE-ProRule" id="PRU00284"/>
    </source>
</evidence>
<protein>
    <recommendedName>
        <fullName evidence="4">Methyl-accepting transducer domain-containing protein</fullName>
    </recommendedName>
</protein>
<feature type="coiled-coil region" evidence="2">
    <location>
        <begin position="146"/>
        <end position="215"/>
    </location>
</feature>
<gene>
    <name evidence="5" type="ORF">Dacsa_0941</name>
</gene>
<sequence length="394" mass="44439">MLSSNATHLNPNSTIAQLETHQYQVDADTLGEVVSTEFKNHPDLPGVIVKEGEAVLGVISRRKFLEQMSQPYSIELYLRRPIRVLLEVMETDTLTLKEDSAINEAVKRALNRPLDLLYEPIIVQRKDQSLELLELHNLLLAQSKIFAQVNKIINQQKEEARQYAENLKQEQAKVREYTRQLEQEQLEAQRRNQVLEMQRAKLSRQANAISELNDRFVQLGELLSKEGKETFAQMLSSVEAISDSTARIINIGEGFKEELEVVNSATQLIERVSQQVRNLSIQVALAANRPGSGAQGQMSGLSRITTEIGNLGSKTSEATTEVNQIAYRFKGQIEDLTSAAAESEEVARSLVRRSQQTQQALDELERLLNEHREEDTAVDYVQDENTAEQEASNV</sequence>
<keyword evidence="1" id="KW-0807">Transducer</keyword>
<proteinExistence type="predicted"/>
<dbReference type="Gene3D" id="1.10.287.950">
    <property type="entry name" value="Methyl-accepting chemotaxis protein"/>
    <property type="match status" value="1"/>
</dbReference>